<organism evidence="4 5">
    <name type="scientific">Bacillus mycoides (strain KBAB4)</name>
    <name type="common">Bacillus weihenstephanensis</name>
    <dbReference type="NCBI Taxonomy" id="315730"/>
    <lineage>
        <taxon>Bacteria</taxon>
        <taxon>Bacillati</taxon>
        <taxon>Bacillota</taxon>
        <taxon>Bacilli</taxon>
        <taxon>Bacillales</taxon>
        <taxon>Bacillaceae</taxon>
        <taxon>Bacillus</taxon>
        <taxon>Bacillus cereus group</taxon>
    </lineage>
</organism>
<dbReference type="AlphaFoldDB" id="A9VTU5"/>
<dbReference type="InterPro" id="IPR000866">
    <property type="entry name" value="AhpC/TSA"/>
</dbReference>
<proteinExistence type="predicted"/>
<feature type="transmembrane region" description="Helical" evidence="2">
    <location>
        <begin position="6"/>
        <end position="24"/>
    </location>
</feature>
<keyword evidence="2" id="KW-0472">Membrane</keyword>
<dbReference type="InterPro" id="IPR036249">
    <property type="entry name" value="Thioredoxin-like_sf"/>
</dbReference>
<keyword evidence="2" id="KW-0812">Transmembrane</keyword>
<dbReference type="Proteomes" id="UP000002154">
    <property type="component" value="Chromosome"/>
</dbReference>
<dbReference type="PANTHER" id="PTHR42852">
    <property type="entry name" value="THIOL:DISULFIDE INTERCHANGE PROTEIN DSBE"/>
    <property type="match status" value="1"/>
</dbReference>
<name>A9VTU5_BACMK</name>
<evidence type="ECO:0000256" key="2">
    <source>
        <dbReference type="SAM" id="Phobius"/>
    </source>
</evidence>
<gene>
    <name evidence="4" type="ordered locus">BcerKBAB4_0525</name>
</gene>
<evidence type="ECO:0000313" key="5">
    <source>
        <dbReference type="Proteomes" id="UP000002154"/>
    </source>
</evidence>
<dbReference type="Pfam" id="PF00578">
    <property type="entry name" value="AhpC-TSA"/>
    <property type="match status" value="1"/>
</dbReference>
<dbReference type="CDD" id="cd02966">
    <property type="entry name" value="TlpA_like_family"/>
    <property type="match status" value="1"/>
</dbReference>
<feature type="domain" description="Thioredoxin" evidence="3">
    <location>
        <begin position="39"/>
        <end position="178"/>
    </location>
</feature>
<dbReference type="InterPro" id="IPR017937">
    <property type="entry name" value="Thioredoxin_CS"/>
</dbReference>
<evidence type="ECO:0000259" key="3">
    <source>
        <dbReference type="PROSITE" id="PS51352"/>
    </source>
</evidence>
<dbReference type="PROSITE" id="PS00194">
    <property type="entry name" value="THIOREDOXIN_1"/>
    <property type="match status" value="1"/>
</dbReference>
<dbReference type="RefSeq" id="WP_012260294.1">
    <property type="nucleotide sequence ID" value="NC_010184.1"/>
</dbReference>
<dbReference type="PANTHER" id="PTHR42852:SF1">
    <property type="entry name" value="THIOREDOXIN-LIKE PROTEIN YNEN"/>
    <property type="match status" value="1"/>
</dbReference>
<dbReference type="GO" id="GO:0016491">
    <property type="term" value="F:oxidoreductase activity"/>
    <property type="evidence" value="ECO:0007669"/>
    <property type="project" value="InterPro"/>
</dbReference>
<dbReference type="KEGG" id="bwe:BcerKBAB4_0525"/>
<protein>
    <submittedName>
        <fullName evidence="4">Alkyl hydroperoxide reductase/ Thiol specific antioxidant/ Mal allergen</fullName>
    </submittedName>
</protein>
<dbReference type="HOGENOM" id="CLU_042529_11_4_9"/>
<evidence type="ECO:0000313" key="4">
    <source>
        <dbReference type="EMBL" id="ABY41791.1"/>
    </source>
</evidence>
<accession>A9VTU5</accession>
<reference evidence="4 5" key="1">
    <citation type="journal article" date="2008" name="Chem. Biol. Interact.">
        <title>Extending the Bacillus cereus group genomics to putative food-borne pathogens of different toxicity.</title>
        <authorList>
            <person name="Lapidus A."/>
            <person name="Goltsman E."/>
            <person name="Auger S."/>
            <person name="Galleron N."/>
            <person name="Segurens B."/>
            <person name="Dossat C."/>
            <person name="Land M.L."/>
            <person name="Broussolle V."/>
            <person name="Brillard J."/>
            <person name="Guinebretiere M.H."/>
            <person name="Sanchis V."/>
            <person name="Nguen-The C."/>
            <person name="Lereclus D."/>
            <person name="Richardson P."/>
            <person name="Wincker P."/>
            <person name="Weissenbach J."/>
            <person name="Ehrlich S.D."/>
            <person name="Sorokin A."/>
        </authorList>
    </citation>
    <scope>NUCLEOTIDE SEQUENCE [LARGE SCALE GENOMIC DNA]</scope>
    <source>
        <strain evidence="4 5">KBAB4</strain>
    </source>
</reference>
<dbReference type="PROSITE" id="PS51352">
    <property type="entry name" value="THIOREDOXIN_2"/>
    <property type="match status" value="1"/>
</dbReference>
<dbReference type="InterPro" id="IPR050553">
    <property type="entry name" value="Thioredoxin_ResA/DsbE_sf"/>
</dbReference>
<dbReference type="Gene3D" id="3.40.30.10">
    <property type="entry name" value="Glutaredoxin"/>
    <property type="match status" value="1"/>
</dbReference>
<dbReference type="SUPFAM" id="SSF52833">
    <property type="entry name" value="Thioredoxin-like"/>
    <property type="match status" value="1"/>
</dbReference>
<evidence type="ECO:0000256" key="1">
    <source>
        <dbReference type="ARBA" id="ARBA00023157"/>
    </source>
</evidence>
<keyword evidence="2" id="KW-1133">Transmembrane helix</keyword>
<sequence length="178" mass="20313">MKKWFIFALISIAVGWTIINHFLYKKEDIASKSNIPIGTEVGNVALDFLLETTTGQEVRLTDYKGKKVILNFWASWCGPCKIEMPDMEKFYHDTKDMGIEIVAVNATATEKDPNNVKQFLEENKYTFPVLLDQKGQASATYQIISIPTSFVIDTNGVIQYKHVGPMTYEKMKEYVNNL</sequence>
<dbReference type="EMBL" id="CP000903">
    <property type="protein sequence ID" value="ABY41791.1"/>
    <property type="molecule type" value="Genomic_DNA"/>
</dbReference>
<keyword evidence="1" id="KW-1015">Disulfide bond</keyword>
<dbReference type="eggNOG" id="COG0526">
    <property type="taxonomic scope" value="Bacteria"/>
</dbReference>
<dbReference type="InterPro" id="IPR013766">
    <property type="entry name" value="Thioredoxin_domain"/>
</dbReference>
<dbReference type="GO" id="GO:0016209">
    <property type="term" value="F:antioxidant activity"/>
    <property type="evidence" value="ECO:0007669"/>
    <property type="project" value="InterPro"/>
</dbReference>